<accession>A0ABR4SPC2</accession>
<feature type="compositionally biased region" description="Basic and acidic residues" evidence="1">
    <location>
        <begin position="125"/>
        <end position="134"/>
    </location>
</feature>
<feature type="non-terminal residue" evidence="3">
    <location>
        <position position="234"/>
    </location>
</feature>
<protein>
    <recommendedName>
        <fullName evidence="2">Trimeric autotransporter adhesin YadA-like stalk domain-containing protein</fullName>
    </recommendedName>
</protein>
<dbReference type="EMBL" id="AHPD01000008">
    <property type="protein sequence ID" value="KEC65912.1"/>
    <property type="molecule type" value="Genomic_DNA"/>
</dbReference>
<evidence type="ECO:0000313" key="4">
    <source>
        <dbReference type="Proteomes" id="UP000027143"/>
    </source>
</evidence>
<dbReference type="InterPro" id="IPR008635">
    <property type="entry name" value="Coiled_stalk_dom"/>
</dbReference>
<keyword evidence="4" id="KW-1185">Reference proteome</keyword>
<reference evidence="3 4" key="1">
    <citation type="submission" date="2012-04" db="EMBL/GenBank/DDBJ databases">
        <title>The Genome Sequence of Bartonella quintana JK 68.</title>
        <authorList>
            <consortium name="The Broad Institute Genome Sequencing Platform"/>
            <consortium name="The Broad Institute Genome Sequencing Center for Infectious Disease"/>
            <person name="Feldgarden M."/>
            <person name="Kirby J."/>
            <person name="Kosoy M."/>
            <person name="Birtles R."/>
            <person name="Probert W.S."/>
            <person name="Chiaraviglio L."/>
            <person name="Walker B."/>
            <person name="Young S.K."/>
            <person name="Zeng Q."/>
            <person name="Gargeya S."/>
            <person name="Fitzgerald M."/>
            <person name="Haas B."/>
            <person name="Abouelleil A."/>
            <person name="Alvarado L."/>
            <person name="Arachchi H.M."/>
            <person name="Berlin A.M."/>
            <person name="Chapman S.B."/>
            <person name="Goldberg J."/>
            <person name="Griggs A."/>
            <person name="Gujja S."/>
            <person name="Hansen M."/>
            <person name="Howarth C."/>
            <person name="Imamovic A."/>
            <person name="Larimer J."/>
            <person name="McCowen C."/>
            <person name="Montmayeur A."/>
            <person name="Murphy C."/>
            <person name="Neiman D."/>
            <person name="Pearson M."/>
            <person name="Priest M."/>
            <person name="Roberts A."/>
            <person name="Saif S."/>
            <person name="Shea T."/>
            <person name="Sisk P."/>
            <person name="Sykes S."/>
            <person name="Wortman J."/>
            <person name="Nusbaum C."/>
            <person name="Birren B."/>
        </authorList>
    </citation>
    <scope>NUCLEOTIDE SEQUENCE [LARGE SCALE GENOMIC DNA]</scope>
    <source>
        <strain evidence="3 4">JK 68</strain>
    </source>
</reference>
<feature type="non-terminal residue" evidence="3">
    <location>
        <position position="1"/>
    </location>
</feature>
<evidence type="ECO:0000256" key="1">
    <source>
        <dbReference type="SAM" id="MobiDB-lite"/>
    </source>
</evidence>
<feature type="region of interest" description="Disordered" evidence="1">
    <location>
        <begin position="120"/>
        <end position="141"/>
    </location>
</feature>
<dbReference type="Gene3D" id="2.150.10.10">
    <property type="entry name" value="Serralysin-like metalloprotease, C-terminal"/>
    <property type="match status" value="1"/>
</dbReference>
<sequence>RLRALSGVFGVQSIRSGSHPYASGYEAAIFDLGETKKVAGPQFYGHLEYGKSWINIQWADRACKVNSCYKLWRAPELSVSIGTGSGYGSSFAAVSVGVSAGVAPDLSTWVGAEQSVALGSGSRTRPREHARGWDPRINGSNSNDNNPWWVSSWGEVSIGNVDLHKTRHIAGVAAGWEDTDAVNVAQLKALREWAEGRPWLAYYDEGSKVIRIGSKRSGDKIDIKNSDGQDRVLA</sequence>
<dbReference type="SUPFAM" id="SSF101967">
    <property type="entry name" value="Adhesin YadA, collagen-binding domain"/>
    <property type="match status" value="1"/>
</dbReference>
<dbReference type="Pfam" id="PF05662">
    <property type="entry name" value="YadA_stalk"/>
    <property type="match status" value="1"/>
</dbReference>
<name>A0ABR4SPC2_BARQI</name>
<proteinExistence type="predicted"/>
<evidence type="ECO:0000259" key="2">
    <source>
        <dbReference type="Pfam" id="PF05662"/>
    </source>
</evidence>
<comment type="caution">
    <text evidence="3">The sequence shown here is derived from an EMBL/GenBank/DDBJ whole genome shotgun (WGS) entry which is preliminary data.</text>
</comment>
<dbReference type="Proteomes" id="UP000027143">
    <property type="component" value="Unassembled WGS sequence"/>
</dbReference>
<gene>
    <name evidence="3" type="ORF">O7U_00833</name>
</gene>
<feature type="domain" description="Trimeric autotransporter adhesin YadA-like stalk" evidence="2">
    <location>
        <begin position="169"/>
        <end position="190"/>
    </location>
</feature>
<evidence type="ECO:0000313" key="3">
    <source>
        <dbReference type="EMBL" id="KEC65912.1"/>
    </source>
</evidence>
<organism evidence="3 4">
    <name type="scientific">Bartonella quintana JK 68</name>
    <dbReference type="NCBI Taxonomy" id="1134503"/>
    <lineage>
        <taxon>Bacteria</taxon>
        <taxon>Pseudomonadati</taxon>
        <taxon>Pseudomonadota</taxon>
        <taxon>Alphaproteobacteria</taxon>
        <taxon>Hyphomicrobiales</taxon>
        <taxon>Bartonellaceae</taxon>
        <taxon>Bartonella</taxon>
    </lineage>
</organism>
<dbReference type="InterPro" id="IPR011049">
    <property type="entry name" value="Serralysin-like_metalloprot_C"/>
</dbReference>